<reference evidence="3" key="2">
    <citation type="submission" date="2019-06" db="EMBL/GenBank/DDBJ databases">
        <title>Co-occurence of chitin degradation, pigmentation and bioactivity in marine Pseudoalteromonas.</title>
        <authorList>
            <person name="Sonnenschein E.C."/>
            <person name="Bech P.K."/>
        </authorList>
    </citation>
    <scope>NUCLEOTIDE SEQUENCE [LARGE SCALE GENOMIC DNA]</scope>
    <source>
        <strain evidence="3">S2676</strain>
    </source>
</reference>
<dbReference type="Gene3D" id="3.10.490.10">
    <property type="entry name" value="Gamma-glutamyl cyclotransferase-like"/>
    <property type="match status" value="1"/>
</dbReference>
<name>A0A5S3WH82_9GAMM</name>
<dbReference type="Pfam" id="PF06094">
    <property type="entry name" value="GGACT"/>
    <property type="match status" value="1"/>
</dbReference>
<feature type="domain" description="Gamma-glutamylcyclotransferase AIG2-like" evidence="1">
    <location>
        <begin position="4"/>
        <end position="111"/>
    </location>
</feature>
<dbReference type="EMBL" id="PNCI01000052">
    <property type="protein sequence ID" value="TMP26114.1"/>
    <property type="molecule type" value="Genomic_DNA"/>
</dbReference>
<organism evidence="2 3">
    <name type="scientific">Pseudoalteromonas rubra</name>
    <dbReference type="NCBI Taxonomy" id="43658"/>
    <lineage>
        <taxon>Bacteria</taxon>
        <taxon>Pseudomonadati</taxon>
        <taxon>Pseudomonadota</taxon>
        <taxon>Gammaproteobacteria</taxon>
        <taxon>Alteromonadales</taxon>
        <taxon>Pseudoalteromonadaceae</taxon>
        <taxon>Pseudoalteromonas</taxon>
    </lineage>
</organism>
<dbReference type="InterPro" id="IPR009288">
    <property type="entry name" value="AIG2-like_dom"/>
</dbReference>
<comment type="caution">
    <text evidence="2">The sequence shown here is derived from an EMBL/GenBank/DDBJ whole genome shotgun (WGS) entry which is preliminary data.</text>
</comment>
<dbReference type="SUPFAM" id="SSF110857">
    <property type="entry name" value="Gamma-glutamyl cyclotransferase-like"/>
    <property type="match status" value="1"/>
</dbReference>
<dbReference type="InterPro" id="IPR013024">
    <property type="entry name" value="GGCT-like"/>
</dbReference>
<dbReference type="GO" id="GO:0016874">
    <property type="term" value="F:ligase activity"/>
    <property type="evidence" value="ECO:0007669"/>
    <property type="project" value="UniProtKB-KW"/>
</dbReference>
<evidence type="ECO:0000259" key="1">
    <source>
        <dbReference type="Pfam" id="PF06094"/>
    </source>
</evidence>
<dbReference type="RefSeq" id="WP_138552701.1">
    <property type="nucleotide sequence ID" value="NZ_PNCH01000041.1"/>
</dbReference>
<evidence type="ECO:0000313" key="3">
    <source>
        <dbReference type="Proteomes" id="UP000310249"/>
    </source>
</evidence>
<keyword evidence="2" id="KW-0436">Ligase</keyword>
<evidence type="ECO:0000313" key="2">
    <source>
        <dbReference type="EMBL" id="TMP26114.1"/>
    </source>
</evidence>
<dbReference type="Proteomes" id="UP000310249">
    <property type="component" value="Unassembled WGS sequence"/>
</dbReference>
<dbReference type="CDD" id="cd06661">
    <property type="entry name" value="GGCT_like"/>
    <property type="match status" value="1"/>
</dbReference>
<dbReference type="AlphaFoldDB" id="A0A5S3WH82"/>
<dbReference type="OrthoDB" id="9798388at2"/>
<proteinExistence type="predicted"/>
<sequence length="122" mass="13507">MEALFSYGTLQQTQVQLDTFGRLLNGQADALVGYRVGLVKITDPDVLKSSGKEHHPILIYTADEADQVEGTVFAISEQELLRADSYEVDDYVRQKAVLKSGESCWIYAASEKAHILDAVTIE</sequence>
<reference evidence="2 3" key="1">
    <citation type="submission" date="2018-01" db="EMBL/GenBank/DDBJ databases">
        <authorList>
            <person name="Paulsen S."/>
            <person name="Gram L.K."/>
        </authorList>
    </citation>
    <scope>NUCLEOTIDE SEQUENCE [LARGE SCALE GENOMIC DNA]</scope>
    <source>
        <strain evidence="2 3">S2676</strain>
    </source>
</reference>
<gene>
    <name evidence="2" type="ORF">CWB99_19715</name>
</gene>
<protein>
    <submittedName>
        <fullName evidence="2">UDP-N-acetylmuramate--alanine ligase</fullName>
    </submittedName>
</protein>
<dbReference type="InterPro" id="IPR036568">
    <property type="entry name" value="GGCT-like_sf"/>
</dbReference>
<accession>A0A5S3WH82</accession>